<organism evidence="14 15">
    <name type="scientific">Metabacillus litoralis</name>
    <dbReference type="NCBI Taxonomy" id="152268"/>
    <lineage>
        <taxon>Bacteria</taxon>
        <taxon>Bacillati</taxon>
        <taxon>Bacillota</taxon>
        <taxon>Bacilli</taxon>
        <taxon>Bacillales</taxon>
        <taxon>Bacillaceae</taxon>
        <taxon>Metabacillus</taxon>
    </lineage>
</organism>
<dbReference type="EMBL" id="LWSG01000003">
    <property type="protein sequence ID" value="OAS88586.1"/>
    <property type="molecule type" value="Genomic_DNA"/>
</dbReference>
<dbReference type="InterPro" id="IPR035965">
    <property type="entry name" value="PAS-like_dom_sf"/>
</dbReference>
<dbReference type="InterPro" id="IPR013767">
    <property type="entry name" value="PAS_fold"/>
</dbReference>
<dbReference type="GO" id="GO:0030435">
    <property type="term" value="P:sporulation resulting in formation of a cellular spore"/>
    <property type="evidence" value="ECO:0007669"/>
    <property type="project" value="UniProtKB-KW"/>
</dbReference>
<dbReference type="Pfam" id="PF08448">
    <property type="entry name" value="PAS_4"/>
    <property type="match status" value="1"/>
</dbReference>
<keyword evidence="10" id="KW-1133">Transmembrane helix</keyword>
<dbReference type="InterPro" id="IPR003594">
    <property type="entry name" value="HATPase_dom"/>
</dbReference>
<evidence type="ECO:0000259" key="11">
    <source>
        <dbReference type="PROSITE" id="PS50109"/>
    </source>
</evidence>
<dbReference type="NCBIfam" id="TIGR00229">
    <property type="entry name" value="sensory_box"/>
    <property type="match status" value="1"/>
</dbReference>
<keyword evidence="4" id="KW-0808">Transferase</keyword>
<keyword evidence="3" id="KW-0597">Phosphoprotein</keyword>
<dbReference type="InterPro" id="IPR013656">
    <property type="entry name" value="PAS_4"/>
</dbReference>
<keyword evidence="8" id="KW-0749">Sporulation</keyword>
<dbReference type="OrthoDB" id="9815750at2"/>
<dbReference type="PANTHER" id="PTHR43065">
    <property type="entry name" value="SENSOR HISTIDINE KINASE"/>
    <property type="match status" value="1"/>
</dbReference>
<dbReference type="InterPro" id="IPR004358">
    <property type="entry name" value="Sig_transdc_His_kin-like_C"/>
</dbReference>
<sequence>MAKKVKWLLLYIIFSFVWIIVTDNLIVYNGIPKDIHLIFQNIKGCIFVVLTSVFFYYLIVKKEAYEKERQEKNKLNILINSMVDFVNFKDGDGRWTEANEFALKLFQIENVDYRGKKDSELADFSNFYGDALRYCEISDEEAWLKGEVSQCIEEIPMPDGTVKTFNTIKVPIFNENGTRKELVVLGRDVSDRIAAERKLAESEQRYKSLFEFNPELVYMIDLQGNLTNVNDHFYKYTGYNKEDFLQKSVLSLIVENDRRRVSEAYIKVIKENKPWINEEIEIIKKDQLKKSLRCTAVPMIINNETVGVIGYAVDITKEKETMQLLRKTEKLSVVGELAASVAHEIRNPLTSLKGFLQMLQSSSDENQMYYKIMLEEIERINIISSELLVLAKPQQIHFQKRNINELLSNVKSLLESEANLYGVELEILTNDRLPLVDCESNQLKQLFINIIKNSIEATSKKVQVSINKTDNDHICILFKDDGCGIDQERLKHLGEPFYSMKEKGTGLGLTVSYRIVEFHKGQIQFESKVNEGTTVRLVLPINK</sequence>
<keyword evidence="9" id="KW-0902">Two-component regulatory system</keyword>
<dbReference type="InterPro" id="IPR036890">
    <property type="entry name" value="HATPase_C_sf"/>
</dbReference>
<dbReference type="CDD" id="cd00130">
    <property type="entry name" value="PAS"/>
    <property type="match status" value="1"/>
</dbReference>
<dbReference type="Pfam" id="PF00512">
    <property type="entry name" value="HisKA"/>
    <property type="match status" value="1"/>
</dbReference>
<dbReference type="Pfam" id="PF02518">
    <property type="entry name" value="HATPase_c"/>
    <property type="match status" value="1"/>
</dbReference>
<dbReference type="InterPro" id="IPR003661">
    <property type="entry name" value="HisK_dim/P_dom"/>
</dbReference>
<dbReference type="InterPro" id="IPR000700">
    <property type="entry name" value="PAS-assoc_C"/>
</dbReference>
<dbReference type="InterPro" id="IPR005467">
    <property type="entry name" value="His_kinase_dom"/>
</dbReference>
<evidence type="ECO:0000256" key="4">
    <source>
        <dbReference type="ARBA" id="ARBA00022679"/>
    </source>
</evidence>
<dbReference type="GO" id="GO:0006355">
    <property type="term" value="P:regulation of DNA-templated transcription"/>
    <property type="evidence" value="ECO:0007669"/>
    <property type="project" value="InterPro"/>
</dbReference>
<evidence type="ECO:0000259" key="13">
    <source>
        <dbReference type="PROSITE" id="PS50113"/>
    </source>
</evidence>
<feature type="transmembrane region" description="Helical" evidence="10">
    <location>
        <begin position="37"/>
        <end position="59"/>
    </location>
</feature>
<dbReference type="Pfam" id="PF00989">
    <property type="entry name" value="PAS"/>
    <property type="match status" value="1"/>
</dbReference>
<evidence type="ECO:0000256" key="2">
    <source>
        <dbReference type="ARBA" id="ARBA00012438"/>
    </source>
</evidence>
<dbReference type="Gene3D" id="1.10.287.130">
    <property type="match status" value="1"/>
</dbReference>
<feature type="domain" description="PAS" evidence="12">
    <location>
        <begin position="202"/>
        <end position="272"/>
    </location>
</feature>
<evidence type="ECO:0000313" key="14">
    <source>
        <dbReference type="EMBL" id="OAS88586.1"/>
    </source>
</evidence>
<dbReference type="CDD" id="cd00082">
    <property type="entry name" value="HisKA"/>
    <property type="match status" value="1"/>
</dbReference>
<evidence type="ECO:0000256" key="9">
    <source>
        <dbReference type="ARBA" id="ARBA00023012"/>
    </source>
</evidence>
<dbReference type="GO" id="GO:0005524">
    <property type="term" value="F:ATP binding"/>
    <property type="evidence" value="ECO:0007669"/>
    <property type="project" value="UniProtKB-KW"/>
</dbReference>
<keyword evidence="10" id="KW-0812">Transmembrane</keyword>
<dbReference type="AlphaFoldDB" id="A0A179T3A8"/>
<keyword evidence="10" id="KW-0472">Membrane</keyword>
<dbReference type="FunFam" id="1.10.287.130:FF:000040">
    <property type="entry name" value="PAS domain-containing sensor histidine kinase"/>
    <property type="match status" value="1"/>
</dbReference>
<dbReference type="Gene3D" id="3.30.450.20">
    <property type="entry name" value="PAS domain"/>
    <property type="match status" value="2"/>
</dbReference>
<protein>
    <recommendedName>
        <fullName evidence="2">histidine kinase</fullName>
        <ecNumber evidence="2">2.7.13.3</ecNumber>
    </recommendedName>
</protein>
<dbReference type="SUPFAM" id="SSF55785">
    <property type="entry name" value="PYP-like sensor domain (PAS domain)"/>
    <property type="match status" value="2"/>
</dbReference>
<feature type="domain" description="Histidine kinase" evidence="11">
    <location>
        <begin position="340"/>
        <end position="543"/>
    </location>
</feature>
<evidence type="ECO:0000256" key="5">
    <source>
        <dbReference type="ARBA" id="ARBA00022741"/>
    </source>
</evidence>
<evidence type="ECO:0000256" key="7">
    <source>
        <dbReference type="ARBA" id="ARBA00022840"/>
    </source>
</evidence>
<name>A0A179T3A8_9BACI</name>
<evidence type="ECO:0000256" key="10">
    <source>
        <dbReference type="SAM" id="Phobius"/>
    </source>
</evidence>
<dbReference type="CDD" id="cd00075">
    <property type="entry name" value="HATPase"/>
    <property type="match status" value="1"/>
</dbReference>
<dbReference type="PANTHER" id="PTHR43065:SF34">
    <property type="entry name" value="SPORULATION KINASE A"/>
    <property type="match status" value="1"/>
</dbReference>
<dbReference type="SMART" id="SM00091">
    <property type="entry name" value="PAS"/>
    <property type="match status" value="2"/>
</dbReference>
<comment type="caution">
    <text evidence="14">The sequence shown here is derived from an EMBL/GenBank/DDBJ whole genome shotgun (WGS) entry which is preliminary data.</text>
</comment>
<dbReference type="GO" id="GO:0000155">
    <property type="term" value="F:phosphorelay sensor kinase activity"/>
    <property type="evidence" value="ECO:0007669"/>
    <property type="project" value="InterPro"/>
</dbReference>
<proteinExistence type="predicted"/>
<keyword evidence="5" id="KW-0547">Nucleotide-binding</keyword>
<dbReference type="SUPFAM" id="SSF47384">
    <property type="entry name" value="Homodimeric domain of signal transducing histidine kinase"/>
    <property type="match status" value="1"/>
</dbReference>
<keyword evidence="7" id="KW-0067">ATP-binding</keyword>
<dbReference type="SMART" id="SM00387">
    <property type="entry name" value="HATPase_c"/>
    <property type="match status" value="1"/>
</dbReference>
<keyword evidence="15" id="KW-1185">Reference proteome</keyword>
<dbReference type="Proteomes" id="UP000078534">
    <property type="component" value="Unassembled WGS sequence"/>
</dbReference>
<comment type="catalytic activity">
    <reaction evidence="1">
        <text>ATP + protein L-histidine = ADP + protein N-phospho-L-histidine.</text>
        <dbReference type="EC" id="2.7.13.3"/>
    </reaction>
</comment>
<evidence type="ECO:0000256" key="8">
    <source>
        <dbReference type="ARBA" id="ARBA00022969"/>
    </source>
</evidence>
<reference evidence="15" key="1">
    <citation type="submission" date="2016-04" db="EMBL/GenBank/DDBJ databases">
        <authorList>
            <person name="Lyu Z."/>
            <person name="Lyu W."/>
        </authorList>
    </citation>
    <scope>NUCLEOTIDE SEQUENCE [LARGE SCALE GENOMIC DNA]</scope>
    <source>
        <strain evidence="15">C44</strain>
    </source>
</reference>
<evidence type="ECO:0000313" key="15">
    <source>
        <dbReference type="Proteomes" id="UP000078534"/>
    </source>
</evidence>
<dbReference type="InterPro" id="IPR000014">
    <property type="entry name" value="PAS"/>
</dbReference>
<keyword evidence="6 14" id="KW-0418">Kinase</keyword>
<evidence type="ECO:0000256" key="6">
    <source>
        <dbReference type="ARBA" id="ARBA00022777"/>
    </source>
</evidence>
<gene>
    <name evidence="14" type="ORF">A6K24_16200</name>
</gene>
<dbReference type="RefSeq" id="WP_066327568.1">
    <property type="nucleotide sequence ID" value="NZ_LWSG01000003.1"/>
</dbReference>
<dbReference type="SMART" id="SM00388">
    <property type="entry name" value="HisKA"/>
    <property type="match status" value="1"/>
</dbReference>
<dbReference type="PROSITE" id="PS50113">
    <property type="entry name" value="PAC"/>
    <property type="match status" value="1"/>
</dbReference>
<accession>A0A179T3A8</accession>
<dbReference type="PROSITE" id="PS50109">
    <property type="entry name" value="HIS_KIN"/>
    <property type="match status" value="1"/>
</dbReference>
<feature type="transmembrane region" description="Helical" evidence="10">
    <location>
        <begin position="7"/>
        <end position="31"/>
    </location>
</feature>
<evidence type="ECO:0000259" key="12">
    <source>
        <dbReference type="PROSITE" id="PS50112"/>
    </source>
</evidence>
<dbReference type="SUPFAM" id="SSF55874">
    <property type="entry name" value="ATPase domain of HSP90 chaperone/DNA topoisomerase II/histidine kinase"/>
    <property type="match status" value="1"/>
</dbReference>
<evidence type="ECO:0000256" key="1">
    <source>
        <dbReference type="ARBA" id="ARBA00000085"/>
    </source>
</evidence>
<feature type="domain" description="PAC" evidence="13">
    <location>
        <begin position="146"/>
        <end position="201"/>
    </location>
</feature>
<dbReference type="STRING" id="152268.A6K24_16200"/>
<dbReference type="PROSITE" id="PS50112">
    <property type="entry name" value="PAS"/>
    <property type="match status" value="1"/>
</dbReference>
<dbReference type="InterPro" id="IPR036097">
    <property type="entry name" value="HisK_dim/P_sf"/>
</dbReference>
<evidence type="ECO:0000256" key="3">
    <source>
        <dbReference type="ARBA" id="ARBA00022553"/>
    </source>
</evidence>
<dbReference type="PRINTS" id="PR00344">
    <property type="entry name" value="BCTRLSENSOR"/>
</dbReference>
<dbReference type="Gene3D" id="3.30.565.10">
    <property type="entry name" value="Histidine kinase-like ATPase, C-terminal domain"/>
    <property type="match status" value="1"/>
</dbReference>
<dbReference type="EC" id="2.7.13.3" evidence="2"/>